<dbReference type="Gene3D" id="3.40.220.10">
    <property type="entry name" value="Leucine Aminopeptidase, subunit E, domain 1"/>
    <property type="match status" value="1"/>
</dbReference>
<dbReference type="SUPFAM" id="SSF52949">
    <property type="entry name" value="Macro domain-like"/>
    <property type="match status" value="1"/>
</dbReference>
<dbReference type="OrthoDB" id="6082470at2759"/>
<proteinExistence type="predicted"/>
<comment type="caution">
    <text evidence="1">The sequence shown here is derived from an EMBL/GenBank/DDBJ whole genome shotgun (WGS) entry which is preliminary data.</text>
</comment>
<organism evidence="1 2">
    <name type="scientific">Boletus reticuloceps</name>
    <dbReference type="NCBI Taxonomy" id="495285"/>
    <lineage>
        <taxon>Eukaryota</taxon>
        <taxon>Fungi</taxon>
        <taxon>Dikarya</taxon>
        <taxon>Basidiomycota</taxon>
        <taxon>Agaricomycotina</taxon>
        <taxon>Agaricomycetes</taxon>
        <taxon>Agaricomycetidae</taxon>
        <taxon>Boletales</taxon>
        <taxon>Boletineae</taxon>
        <taxon>Boletaceae</taxon>
        <taxon>Boletoideae</taxon>
        <taxon>Boletus</taxon>
    </lineage>
</organism>
<evidence type="ECO:0000313" key="2">
    <source>
        <dbReference type="Proteomes" id="UP000683000"/>
    </source>
</evidence>
<dbReference type="Proteomes" id="UP000683000">
    <property type="component" value="Unassembled WGS sequence"/>
</dbReference>
<name>A0A8I2YMM1_9AGAM</name>
<protein>
    <submittedName>
        <fullName evidence="1">Macro domain-like protein</fullName>
    </submittedName>
</protein>
<reference evidence="1" key="1">
    <citation type="submission" date="2021-03" db="EMBL/GenBank/DDBJ databases">
        <title>Evolutionary innovations through gain and loss of genes in the ectomycorrhizal Boletales.</title>
        <authorList>
            <person name="Wu G."/>
            <person name="Miyauchi S."/>
            <person name="Morin E."/>
            <person name="Yang Z.-L."/>
            <person name="Xu J."/>
            <person name="Martin F.M."/>
        </authorList>
    </citation>
    <scope>NUCLEOTIDE SEQUENCE</scope>
    <source>
        <strain evidence="1">BR01</strain>
    </source>
</reference>
<sequence>MSDVAFILIDPPNKATSLVKEWQHAFAQHLQPKDLERFTFVETRLSQLQAESADHATFDCIVSPANSYGIMDGGFDYYLSKALSPPGDFLALTRLVQAAIRKRYYGFAPPGSCILVPGLPPNDFACKTIAVCPTMRYPENITWHKDIVYNTMWSLLVELEHWNKRVSVEDRINRVVMSGLGTGAGRIPATECARQMALAVKHFLYGRREEGDGEEDIFSWDKALGLAEEV</sequence>
<gene>
    <name evidence="1" type="ORF">JVT61DRAFT_4132</name>
</gene>
<dbReference type="AlphaFoldDB" id="A0A8I2YMM1"/>
<evidence type="ECO:0000313" key="1">
    <source>
        <dbReference type="EMBL" id="KAG6374756.1"/>
    </source>
</evidence>
<accession>A0A8I2YMM1</accession>
<dbReference type="EMBL" id="JAGFBS010000017">
    <property type="protein sequence ID" value="KAG6374756.1"/>
    <property type="molecule type" value="Genomic_DNA"/>
</dbReference>
<keyword evidence="2" id="KW-1185">Reference proteome</keyword>
<dbReference type="InterPro" id="IPR043472">
    <property type="entry name" value="Macro_dom-like"/>
</dbReference>